<sequence length="149" mass="15970">MIKLVLLRVDGQTYALPLAAVDRVLRMVEITPLPGAPEVVVGVINIQGEVVAIVSIRKRLGLAPRAVVAADSLVVVRARTRRLAIIAESVLGVVERPADAVVCTGDIVGGTPQIEGVLKTHDGLVLIQDLDRFFSPEEEQSLDLALEKH</sequence>
<dbReference type="AlphaFoldDB" id="A0A398CIY4"/>
<reference evidence="2 3" key="1">
    <citation type="submission" date="2018-09" db="EMBL/GenBank/DDBJ databases">
        <title>Draft genome of Simplicispira sp. NY-02.</title>
        <authorList>
            <person name="Im W.T."/>
        </authorList>
    </citation>
    <scope>NUCLEOTIDE SEQUENCE [LARGE SCALE GENOMIC DNA]</scope>
    <source>
        <strain evidence="2 3">NY-02</strain>
    </source>
</reference>
<keyword evidence="3" id="KW-1185">Reference proteome</keyword>
<dbReference type="GO" id="GO:0005829">
    <property type="term" value="C:cytosol"/>
    <property type="evidence" value="ECO:0007669"/>
    <property type="project" value="TreeGrafter"/>
</dbReference>
<proteinExistence type="predicted"/>
<dbReference type="Gene3D" id="2.30.30.40">
    <property type="entry name" value="SH3 Domains"/>
    <property type="match status" value="1"/>
</dbReference>
<dbReference type="Pfam" id="PF01584">
    <property type="entry name" value="CheW"/>
    <property type="match status" value="1"/>
</dbReference>
<feature type="domain" description="CheW-like" evidence="1">
    <location>
        <begin position="1"/>
        <end position="139"/>
    </location>
</feature>
<evidence type="ECO:0000313" key="3">
    <source>
        <dbReference type="Proteomes" id="UP000266302"/>
    </source>
</evidence>
<name>A0A398CIY4_9BURK</name>
<dbReference type="GO" id="GO:0007165">
    <property type="term" value="P:signal transduction"/>
    <property type="evidence" value="ECO:0007669"/>
    <property type="project" value="InterPro"/>
</dbReference>
<dbReference type="EMBL" id="QXJC01000002">
    <property type="protein sequence ID" value="RID98863.1"/>
    <property type="molecule type" value="Genomic_DNA"/>
</dbReference>
<accession>A0A398CIY4</accession>
<dbReference type="SMART" id="SM00260">
    <property type="entry name" value="CheW"/>
    <property type="match status" value="1"/>
</dbReference>
<dbReference type="Gene3D" id="2.40.50.180">
    <property type="entry name" value="CheA-289, Domain 4"/>
    <property type="match status" value="1"/>
</dbReference>
<dbReference type="SUPFAM" id="SSF50341">
    <property type="entry name" value="CheW-like"/>
    <property type="match status" value="1"/>
</dbReference>
<dbReference type="InterPro" id="IPR036061">
    <property type="entry name" value="CheW-like_dom_sf"/>
</dbReference>
<protein>
    <submittedName>
        <fullName evidence="2">Purine-binding chemotaxis protein CheW</fullName>
    </submittedName>
</protein>
<dbReference type="InterPro" id="IPR039315">
    <property type="entry name" value="CheW"/>
</dbReference>
<dbReference type="PANTHER" id="PTHR22617">
    <property type="entry name" value="CHEMOTAXIS SENSOR HISTIDINE KINASE-RELATED"/>
    <property type="match status" value="1"/>
</dbReference>
<organism evidence="2 3">
    <name type="scientific">Simplicispira hankyongi</name>
    <dbReference type="NCBI Taxonomy" id="2315688"/>
    <lineage>
        <taxon>Bacteria</taxon>
        <taxon>Pseudomonadati</taxon>
        <taxon>Pseudomonadota</taxon>
        <taxon>Betaproteobacteria</taxon>
        <taxon>Burkholderiales</taxon>
        <taxon>Comamonadaceae</taxon>
        <taxon>Simplicispira</taxon>
    </lineage>
</organism>
<comment type="caution">
    <text evidence="2">The sequence shown here is derived from an EMBL/GenBank/DDBJ whole genome shotgun (WGS) entry which is preliminary data.</text>
</comment>
<gene>
    <name evidence="2" type="ORF">D3F03_06565</name>
</gene>
<dbReference type="PROSITE" id="PS50851">
    <property type="entry name" value="CHEW"/>
    <property type="match status" value="1"/>
</dbReference>
<dbReference type="InterPro" id="IPR002545">
    <property type="entry name" value="CheW-lke_dom"/>
</dbReference>
<dbReference type="OrthoDB" id="9790406at2"/>
<dbReference type="RefSeq" id="WP_119108613.1">
    <property type="nucleotide sequence ID" value="NZ_QXJC01000002.1"/>
</dbReference>
<evidence type="ECO:0000259" key="1">
    <source>
        <dbReference type="PROSITE" id="PS50851"/>
    </source>
</evidence>
<dbReference type="GO" id="GO:0006935">
    <property type="term" value="P:chemotaxis"/>
    <property type="evidence" value="ECO:0007669"/>
    <property type="project" value="InterPro"/>
</dbReference>
<evidence type="ECO:0000313" key="2">
    <source>
        <dbReference type="EMBL" id="RID98863.1"/>
    </source>
</evidence>
<dbReference type="PANTHER" id="PTHR22617:SF23">
    <property type="entry name" value="CHEMOTAXIS PROTEIN CHEW"/>
    <property type="match status" value="1"/>
</dbReference>
<dbReference type="Proteomes" id="UP000266302">
    <property type="component" value="Unassembled WGS sequence"/>
</dbReference>